<name>A0ABM3QAQ4_ACIJB</name>
<keyword evidence="2" id="KW-1185">Reference proteome</keyword>
<dbReference type="Pfam" id="PF15555">
    <property type="entry name" value="DUF4658"/>
    <property type="match status" value="1"/>
</dbReference>
<feature type="compositionally biased region" description="Low complexity" evidence="1">
    <location>
        <begin position="176"/>
        <end position="185"/>
    </location>
</feature>
<dbReference type="InterPro" id="IPR028114">
    <property type="entry name" value="DUF4658"/>
</dbReference>
<evidence type="ECO:0000313" key="4">
    <source>
        <dbReference type="RefSeq" id="XP_053081008.1"/>
    </source>
</evidence>
<gene>
    <name evidence="3 4 5 6 7" type="primary">CB3H14orf180</name>
</gene>
<evidence type="ECO:0000313" key="5">
    <source>
        <dbReference type="RefSeq" id="XP_053081009.1"/>
    </source>
</evidence>
<evidence type="ECO:0000256" key="1">
    <source>
        <dbReference type="SAM" id="MobiDB-lite"/>
    </source>
</evidence>
<feature type="compositionally biased region" description="Basic and acidic residues" evidence="1">
    <location>
        <begin position="51"/>
        <end position="61"/>
    </location>
</feature>
<organism evidence="2 4">
    <name type="scientific">Acinonyx jubatus</name>
    <name type="common">Cheetah</name>
    <dbReference type="NCBI Taxonomy" id="32536"/>
    <lineage>
        <taxon>Eukaryota</taxon>
        <taxon>Metazoa</taxon>
        <taxon>Chordata</taxon>
        <taxon>Craniata</taxon>
        <taxon>Vertebrata</taxon>
        <taxon>Euteleostomi</taxon>
        <taxon>Mammalia</taxon>
        <taxon>Eutheria</taxon>
        <taxon>Laurasiatheria</taxon>
        <taxon>Carnivora</taxon>
        <taxon>Feliformia</taxon>
        <taxon>Felidae</taxon>
        <taxon>Felinae</taxon>
        <taxon>Acinonyx</taxon>
    </lineage>
</organism>
<feature type="compositionally biased region" description="Low complexity" evidence="1">
    <location>
        <begin position="99"/>
        <end position="115"/>
    </location>
</feature>
<dbReference type="RefSeq" id="XP_053081009.1">
    <property type="nucleotide sequence ID" value="XM_053225034.1"/>
</dbReference>
<dbReference type="RefSeq" id="XP_053081008.1">
    <property type="nucleotide sequence ID" value="XM_053225033.1"/>
</dbReference>
<proteinExistence type="predicted"/>
<sequence>MRTAGQTLSPDSRPETRHQTRKNEEAAPSSPQPGAGREGYKRCPPSILRQSRPERRSRGAEPQKTARHVRFREPPEVAVHYIASRESTTATKASPPAPQEQGAPGSPGAPSAPSARPAPVPRRLPAPAAVRVSPAGARAGSVLRPGRAGDTGPRGPPGPAPRACPAPEAHGRHLLARPAAAVTAAGCSPPPPTAPVVQGGSPRWGLGAPGAGGGAPGALALEQQAAHPSSQGPACMCGGPP</sequence>
<feature type="compositionally biased region" description="Pro residues" evidence="1">
    <location>
        <begin position="154"/>
        <end position="164"/>
    </location>
</feature>
<feature type="compositionally biased region" description="Gly residues" evidence="1">
    <location>
        <begin position="207"/>
        <end position="216"/>
    </location>
</feature>
<dbReference type="PANTHER" id="PTHR36868">
    <property type="entry name" value="NUTRITIONALLY-REGULATED ADIPOSE AND CARDIAC ENRICHED PROTEIN HOMOLOG"/>
    <property type="match status" value="1"/>
</dbReference>
<dbReference type="RefSeq" id="XP_053081011.1">
    <property type="nucleotide sequence ID" value="XM_053225036.1"/>
</dbReference>
<feature type="region of interest" description="Disordered" evidence="1">
    <location>
        <begin position="1"/>
        <end position="217"/>
    </location>
</feature>
<reference evidence="3 4" key="1">
    <citation type="submission" date="2025-05" db="UniProtKB">
        <authorList>
            <consortium name="RefSeq"/>
        </authorList>
    </citation>
    <scope>IDENTIFICATION</scope>
    <source>
        <tissue evidence="3 4">Blood</tissue>
    </source>
</reference>
<feature type="compositionally biased region" description="Low complexity" evidence="1">
    <location>
        <begin position="125"/>
        <end position="153"/>
    </location>
</feature>
<dbReference type="GeneID" id="113601484"/>
<dbReference type="PANTHER" id="PTHR36868:SF1">
    <property type="entry name" value="NUTRITIONALLY-REGULATED ADIPOSE AND CARDIAC ENRICHED PROTEIN HOMOLOG"/>
    <property type="match status" value="1"/>
</dbReference>
<evidence type="ECO:0000313" key="2">
    <source>
        <dbReference type="Proteomes" id="UP001652583"/>
    </source>
</evidence>
<dbReference type="RefSeq" id="XP_053081010.1">
    <property type="nucleotide sequence ID" value="XM_053225035.1"/>
</dbReference>
<evidence type="ECO:0000313" key="3">
    <source>
        <dbReference type="RefSeq" id="XP_053081007.1"/>
    </source>
</evidence>
<evidence type="ECO:0000313" key="7">
    <source>
        <dbReference type="RefSeq" id="XP_053081011.1"/>
    </source>
</evidence>
<dbReference type="Proteomes" id="UP001652583">
    <property type="component" value="Chromosome B3"/>
</dbReference>
<accession>A0ABM3QAQ4</accession>
<protein>
    <submittedName>
        <fullName evidence="3 4">Nutritionally-regulated adipose and cardiac enriched protein homolog isoform X1</fullName>
    </submittedName>
</protein>
<feature type="compositionally biased region" description="Polar residues" evidence="1">
    <location>
        <begin position="1"/>
        <end position="10"/>
    </location>
</feature>
<feature type="compositionally biased region" description="Basic and acidic residues" evidence="1">
    <location>
        <begin position="12"/>
        <end position="25"/>
    </location>
</feature>
<dbReference type="RefSeq" id="XP_053081007.1">
    <property type="nucleotide sequence ID" value="XM_053225032.1"/>
</dbReference>
<evidence type="ECO:0000313" key="6">
    <source>
        <dbReference type="RefSeq" id="XP_053081010.1"/>
    </source>
</evidence>